<dbReference type="Proteomes" id="UP000265520">
    <property type="component" value="Unassembled WGS sequence"/>
</dbReference>
<evidence type="ECO:0000313" key="1">
    <source>
        <dbReference type="EMBL" id="MCI65270.1"/>
    </source>
</evidence>
<reference evidence="1 2" key="1">
    <citation type="journal article" date="2018" name="Front. Plant Sci.">
        <title>Red Clover (Trifolium pratense) and Zigzag Clover (T. medium) - A Picture of Genomic Similarities and Differences.</title>
        <authorList>
            <person name="Dluhosova J."/>
            <person name="Istvanek J."/>
            <person name="Nedelnik J."/>
            <person name="Repkova J."/>
        </authorList>
    </citation>
    <scope>NUCLEOTIDE SEQUENCE [LARGE SCALE GENOMIC DNA]</scope>
    <source>
        <strain evidence="2">cv. 10/8</strain>
        <tissue evidence="1">Leaf</tissue>
    </source>
</reference>
<accession>A0A392TYA8</accession>
<protein>
    <submittedName>
        <fullName evidence="1">Uncharacterized protein</fullName>
    </submittedName>
</protein>
<evidence type="ECO:0000313" key="2">
    <source>
        <dbReference type="Proteomes" id="UP000265520"/>
    </source>
</evidence>
<feature type="non-terminal residue" evidence="1">
    <location>
        <position position="30"/>
    </location>
</feature>
<keyword evidence="2" id="KW-1185">Reference proteome</keyword>
<organism evidence="1 2">
    <name type="scientific">Trifolium medium</name>
    <dbReference type="NCBI Taxonomy" id="97028"/>
    <lineage>
        <taxon>Eukaryota</taxon>
        <taxon>Viridiplantae</taxon>
        <taxon>Streptophyta</taxon>
        <taxon>Embryophyta</taxon>
        <taxon>Tracheophyta</taxon>
        <taxon>Spermatophyta</taxon>
        <taxon>Magnoliopsida</taxon>
        <taxon>eudicotyledons</taxon>
        <taxon>Gunneridae</taxon>
        <taxon>Pentapetalae</taxon>
        <taxon>rosids</taxon>
        <taxon>fabids</taxon>
        <taxon>Fabales</taxon>
        <taxon>Fabaceae</taxon>
        <taxon>Papilionoideae</taxon>
        <taxon>50 kb inversion clade</taxon>
        <taxon>NPAAA clade</taxon>
        <taxon>Hologalegina</taxon>
        <taxon>IRL clade</taxon>
        <taxon>Trifolieae</taxon>
        <taxon>Trifolium</taxon>
    </lineage>
</organism>
<sequence length="30" mass="3327">MHSADGETLLTWNPPTLSLIPDKSSRKFAI</sequence>
<name>A0A392TYA8_9FABA</name>
<dbReference type="EMBL" id="LXQA010672543">
    <property type="protein sequence ID" value="MCI65270.1"/>
    <property type="molecule type" value="Genomic_DNA"/>
</dbReference>
<proteinExistence type="predicted"/>
<dbReference type="AlphaFoldDB" id="A0A392TYA8"/>
<comment type="caution">
    <text evidence="1">The sequence shown here is derived from an EMBL/GenBank/DDBJ whole genome shotgun (WGS) entry which is preliminary data.</text>
</comment>